<feature type="transmembrane region" description="Helical" evidence="6">
    <location>
        <begin position="130"/>
        <end position="154"/>
    </location>
</feature>
<dbReference type="SUPFAM" id="SSF103473">
    <property type="entry name" value="MFS general substrate transporter"/>
    <property type="match status" value="1"/>
</dbReference>
<dbReference type="PANTHER" id="PTHR24002:SF3">
    <property type="entry name" value="SOLUTE CARRIER FAMILY 22 MEMBER 18"/>
    <property type="match status" value="1"/>
</dbReference>
<dbReference type="InterPro" id="IPR036259">
    <property type="entry name" value="MFS_trans_sf"/>
</dbReference>
<keyword evidence="2 6" id="KW-0812">Transmembrane</keyword>
<name>A0A0D3JUG2_EMIH1</name>
<evidence type="ECO:0000256" key="3">
    <source>
        <dbReference type="ARBA" id="ARBA00022989"/>
    </source>
</evidence>
<dbReference type="Gene3D" id="1.20.1250.20">
    <property type="entry name" value="MFS general substrate transporter like domains"/>
    <property type="match status" value="1"/>
</dbReference>
<dbReference type="Pfam" id="PF07690">
    <property type="entry name" value="MFS_1"/>
    <property type="match status" value="1"/>
</dbReference>
<dbReference type="RefSeq" id="XP_005779576.1">
    <property type="nucleotide sequence ID" value="XM_005779519.1"/>
</dbReference>
<feature type="transmembrane region" description="Helical" evidence="6">
    <location>
        <begin position="42"/>
        <end position="65"/>
    </location>
</feature>
<dbReference type="InterPro" id="IPR001958">
    <property type="entry name" value="Tet-R_TetA/multi-R_MdtG-like"/>
</dbReference>
<feature type="domain" description="Major facilitator superfamily (MFS) profile" evidence="7">
    <location>
        <begin position="5"/>
        <end position="232"/>
    </location>
</feature>
<evidence type="ECO:0000256" key="6">
    <source>
        <dbReference type="SAM" id="Phobius"/>
    </source>
</evidence>
<evidence type="ECO:0000256" key="4">
    <source>
        <dbReference type="ARBA" id="ARBA00023136"/>
    </source>
</evidence>
<dbReference type="GeneID" id="17272693"/>
<dbReference type="EnsemblProtists" id="EOD27147">
    <property type="protein sequence ID" value="EOD27147"/>
    <property type="gene ID" value="EMIHUDRAFT_310007"/>
</dbReference>
<dbReference type="GO" id="GO:0005635">
    <property type="term" value="C:nuclear envelope"/>
    <property type="evidence" value="ECO:0007669"/>
    <property type="project" value="TreeGrafter"/>
</dbReference>
<evidence type="ECO:0000313" key="8">
    <source>
        <dbReference type="EnsemblProtists" id="EOD27147"/>
    </source>
</evidence>
<dbReference type="PROSITE" id="PS50850">
    <property type="entry name" value="MFS"/>
    <property type="match status" value="1"/>
</dbReference>
<feature type="transmembrane region" description="Helical" evidence="6">
    <location>
        <begin position="85"/>
        <end position="109"/>
    </location>
</feature>
<dbReference type="GO" id="GO:0016020">
    <property type="term" value="C:membrane"/>
    <property type="evidence" value="ECO:0007669"/>
    <property type="project" value="UniProtKB-SubCell"/>
</dbReference>
<sequence length="232" mass="24099">MTDRLSPHAYVLAFVVALDMLAVSLVVPLLPARYKELGVEPVYRGLVGSIYSASQLCGGLVMGFVGDHLEDRRSVLLLSFAGAAVSYAMVGFATSVWLLAASRVVVGLVKQTMTSSKAMTLQWSSDRTRARAIGLTSSAATFGWVAGSSVTGILRGLSPSAPSAVAVSLYAVCASLVLSFLPLTPPRPGSGGGGGGSGGGSSGHTAAKCKWRWRRSQKGTLRARFPHISLVS</sequence>
<feature type="transmembrane region" description="Helical" evidence="6">
    <location>
        <begin position="12"/>
        <end position="30"/>
    </location>
</feature>
<reference evidence="9" key="1">
    <citation type="journal article" date="2013" name="Nature">
        <title>Pan genome of the phytoplankton Emiliania underpins its global distribution.</title>
        <authorList>
            <person name="Read B.A."/>
            <person name="Kegel J."/>
            <person name="Klute M.J."/>
            <person name="Kuo A."/>
            <person name="Lefebvre S.C."/>
            <person name="Maumus F."/>
            <person name="Mayer C."/>
            <person name="Miller J."/>
            <person name="Monier A."/>
            <person name="Salamov A."/>
            <person name="Young J."/>
            <person name="Aguilar M."/>
            <person name="Claverie J.M."/>
            <person name="Frickenhaus S."/>
            <person name="Gonzalez K."/>
            <person name="Herman E.K."/>
            <person name="Lin Y.C."/>
            <person name="Napier J."/>
            <person name="Ogata H."/>
            <person name="Sarno A.F."/>
            <person name="Shmutz J."/>
            <person name="Schroeder D."/>
            <person name="de Vargas C."/>
            <person name="Verret F."/>
            <person name="von Dassow P."/>
            <person name="Valentin K."/>
            <person name="Van de Peer Y."/>
            <person name="Wheeler G."/>
            <person name="Dacks J.B."/>
            <person name="Delwiche C.F."/>
            <person name="Dyhrman S.T."/>
            <person name="Glockner G."/>
            <person name="John U."/>
            <person name="Richards T."/>
            <person name="Worden A.Z."/>
            <person name="Zhang X."/>
            <person name="Grigoriev I.V."/>
            <person name="Allen A.E."/>
            <person name="Bidle K."/>
            <person name="Borodovsky M."/>
            <person name="Bowler C."/>
            <person name="Brownlee C."/>
            <person name="Cock J.M."/>
            <person name="Elias M."/>
            <person name="Gladyshev V.N."/>
            <person name="Groth M."/>
            <person name="Guda C."/>
            <person name="Hadaegh A."/>
            <person name="Iglesias-Rodriguez M.D."/>
            <person name="Jenkins J."/>
            <person name="Jones B.M."/>
            <person name="Lawson T."/>
            <person name="Leese F."/>
            <person name="Lindquist E."/>
            <person name="Lobanov A."/>
            <person name="Lomsadze A."/>
            <person name="Malik S.B."/>
            <person name="Marsh M.E."/>
            <person name="Mackinder L."/>
            <person name="Mock T."/>
            <person name="Mueller-Roeber B."/>
            <person name="Pagarete A."/>
            <person name="Parker M."/>
            <person name="Probert I."/>
            <person name="Quesneville H."/>
            <person name="Raines C."/>
            <person name="Rensing S.A."/>
            <person name="Riano-Pachon D.M."/>
            <person name="Richier S."/>
            <person name="Rokitta S."/>
            <person name="Shiraiwa Y."/>
            <person name="Soanes D.M."/>
            <person name="van der Giezen M."/>
            <person name="Wahlund T.M."/>
            <person name="Williams B."/>
            <person name="Wilson W."/>
            <person name="Wolfe G."/>
            <person name="Wurch L.L."/>
        </authorList>
    </citation>
    <scope>NUCLEOTIDE SEQUENCE</scope>
</reference>
<reference evidence="8" key="2">
    <citation type="submission" date="2024-10" db="UniProtKB">
        <authorList>
            <consortium name="EnsemblProtists"/>
        </authorList>
    </citation>
    <scope>IDENTIFICATION</scope>
</reference>
<dbReference type="AlphaFoldDB" id="A0A0D3JUG2"/>
<dbReference type="Proteomes" id="UP000013827">
    <property type="component" value="Unassembled WGS sequence"/>
</dbReference>
<dbReference type="PRINTS" id="PR01035">
    <property type="entry name" value="TCRTETA"/>
</dbReference>
<dbReference type="InterPro" id="IPR011701">
    <property type="entry name" value="MFS"/>
</dbReference>
<dbReference type="KEGG" id="ehx:EMIHUDRAFT_310007"/>
<dbReference type="PaxDb" id="2903-EOD27147"/>
<dbReference type="InterPro" id="IPR020846">
    <property type="entry name" value="MFS_dom"/>
</dbReference>
<evidence type="ECO:0000259" key="7">
    <source>
        <dbReference type="PROSITE" id="PS50850"/>
    </source>
</evidence>
<keyword evidence="3 6" id="KW-1133">Transmembrane helix</keyword>
<evidence type="ECO:0000256" key="2">
    <source>
        <dbReference type="ARBA" id="ARBA00022692"/>
    </source>
</evidence>
<protein>
    <recommendedName>
        <fullName evidence="7">Major facilitator superfamily (MFS) profile domain-containing protein</fullName>
    </recommendedName>
</protein>
<dbReference type="HOGENOM" id="CLU_1196734_0_0_1"/>
<keyword evidence="9" id="KW-1185">Reference proteome</keyword>
<proteinExistence type="predicted"/>
<accession>A0A0D3JUG2</accession>
<feature type="transmembrane region" description="Helical" evidence="6">
    <location>
        <begin position="160"/>
        <end position="181"/>
    </location>
</feature>
<keyword evidence="4 6" id="KW-0472">Membrane</keyword>
<evidence type="ECO:0000256" key="1">
    <source>
        <dbReference type="ARBA" id="ARBA00004141"/>
    </source>
</evidence>
<dbReference type="GO" id="GO:0022857">
    <property type="term" value="F:transmembrane transporter activity"/>
    <property type="evidence" value="ECO:0007669"/>
    <property type="project" value="InterPro"/>
</dbReference>
<feature type="compositionally biased region" description="Gly residues" evidence="5">
    <location>
        <begin position="189"/>
        <end position="202"/>
    </location>
</feature>
<comment type="subcellular location">
    <subcellularLocation>
        <location evidence="1">Membrane</location>
        <topology evidence="1">Multi-pass membrane protein</topology>
    </subcellularLocation>
</comment>
<evidence type="ECO:0000256" key="5">
    <source>
        <dbReference type="SAM" id="MobiDB-lite"/>
    </source>
</evidence>
<evidence type="ECO:0000313" key="9">
    <source>
        <dbReference type="Proteomes" id="UP000013827"/>
    </source>
</evidence>
<dbReference type="STRING" id="2903.R1CWQ8"/>
<feature type="region of interest" description="Disordered" evidence="5">
    <location>
        <begin position="188"/>
        <end position="207"/>
    </location>
</feature>
<dbReference type="eggNOG" id="KOG2615">
    <property type="taxonomic scope" value="Eukaryota"/>
</dbReference>
<organism evidence="8 9">
    <name type="scientific">Emiliania huxleyi (strain CCMP1516)</name>
    <dbReference type="NCBI Taxonomy" id="280463"/>
    <lineage>
        <taxon>Eukaryota</taxon>
        <taxon>Haptista</taxon>
        <taxon>Haptophyta</taxon>
        <taxon>Prymnesiophyceae</taxon>
        <taxon>Isochrysidales</taxon>
        <taxon>Noelaerhabdaceae</taxon>
        <taxon>Emiliania</taxon>
    </lineage>
</organism>
<dbReference type="PANTHER" id="PTHR24002">
    <property type="entry name" value="SOLUTE CARRIER FAMILY 22 MEMBER 18"/>
    <property type="match status" value="1"/>
</dbReference>